<proteinExistence type="predicted"/>
<dbReference type="EMBL" id="UXSR01005561">
    <property type="protein sequence ID" value="VDD82723.1"/>
    <property type="molecule type" value="Genomic_DNA"/>
</dbReference>
<evidence type="ECO:0000313" key="3">
    <source>
        <dbReference type="WBParaSite" id="MCU_006613-RA"/>
    </source>
</evidence>
<dbReference type="AlphaFoldDB" id="A0A0R3ULZ0"/>
<gene>
    <name evidence="1" type="ORF">MCOS_LOCUS8726</name>
</gene>
<name>A0A0R3ULZ0_MESCO</name>
<dbReference type="WBParaSite" id="MCU_006613-RA">
    <property type="protein sequence ID" value="MCU_006613-RA"/>
    <property type="gene ID" value="MCU_006613"/>
</dbReference>
<dbReference type="Proteomes" id="UP000267029">
    <property type="component" value="Unassembled WGS sequence"/>
</dbReference>
<accession>A0A0R3ULZ0</accession>
<protein>
    <submittedName>
        <fullName evidence="1 3">Uncharacterized protein</fullName>
    </submittedName>
</protein>
<organism evidence="1 2">
    <name type="scientific">Mesocestoides corti</name>
    <name type="common">Flatworm</name>
    <dbReference type="NCBI Taxonomy" id="53468"/>
    <lineage>
        <taxon>Eukaryota</taxon>
        <taxon>Metazoa</taxon>
        <taxon>Spiralia</taxon>
        <taxon>Lophotrochozoa</taxon>
        <taxon>Platyhelminthes</taxon>
        <taxon>Cestoda</taxon>
        <taxon>Eucestoda</taxon>
        <taxon>Cyclophyllidea</taxon>
        <taxon>Mesocestoididae</taxon>
        <taxon>Mesocestoides</taxon>
    </lineage>
</organism>
<sequence length="180" mass="20363">MMDAKHIAESLGVEMEFRMTLSPSPSSTPLDSPNQTFGETVLPHDMCQAEIDADVMSDTDARHTTSHPPLRDAQADLSTQITPEMKAQPQETRRWRWTIKKAQKRTKAWNQLEQMEKWKATCRQPNRRGCAANFIVNKIINLFMNSVIIWVGWTDVDLSVVVQVVIQVDECFSESGSGDA</sequence>
<keyword evidence="2" id="KW-1185">Reference proteome</keyword>
<evidence type="ECO:0000313" key="2">
    <source>
        <dbReference type="Proteomes" id="UP000267029"/>
    </source>
</evidence>
<reference evidence="1 2" key="1">
    <citation type="submission" date="2018-10" db="EMBL/GenBank/DDBJ databases">
        <authorList>
            <consortium name="Pathogen Informatics"/>
        </authorList>
    </citation>
    <scope>NUCLEOTIDE SEQUENCE [LARGE SCALE GENOMIC DNA]</scope>
</reference>
<reference evidence="3" key="2">
    <citation type="submission" date="2019-11" db="UniProtKB">
        <authorList>
            <consortium name="WormBaseParasite"/>
        </authorList>
    </citation>
    <scope>IDENTIFICATION</scope>
</reference>
<evidence type="ECO:0000313" key="1">
    <source>
        <dbReference type="EMBL" id="VDD82723.1"/>
    </source>
</evidence>